<keyword evidence="7" id="KW-0119">Carbohydrate metabolism</keyword>
<dbReference type="Gene3D" id="3.20.20.80">
    <property type="entry name" value="Glycosidases"/>
    <property type="match status" value="1"/>
</dbReference>
<dbReference type="InterPro" id="IPR037439">
    <property type="entry name" value="Branching_enzy"/>
</dbReference>
<feature type="active site" description="Nucleophile" evidence="8">
    <location>
        <position position="322"/>
    </location>
</feature>
<evidence type="ECO:0000256" key="5">
    <source>
        <dbReference type="ARBA" id="ARBA00022676"/>
    </source>
</evidence>
<dbReference type="GO" id="GO:0005978">
    <property type="term" value="P:glycogen biosynthetic process"/>
    <property type="evidence" value="ECO:0007669"/>
    <property type="project" value="InterPro"/>
</dbReference>
<dbReference type="Gene3D" id="2.60.40.1180">
    <property type="entry name" value="Golgi alpha-mannosidase II"/>
    <property type="match status" value="1"/>
</dbReference>
<feature type="domain" description="Glycosyl hydrolase family 13 catalytic" evidence="9">
    <location>
        <begin position="187"/>
        <end position="530"/>
    </location>
</feature>
<evidence type="ECO:0000256" key="6">
    <source>
        <dbReference type="ARBA" id="ARBA00022679"/>
    </source>
</evidence>
<evidence type="ECO:0000256" key="3">
    <source>
        <dbReference type="ARBA" id="ARBA00009000"/>
    </source>
</evidence>
<dbReference type="SUPFAM" id="SSF51011">
    <property type="entry name" value="Glycosyl hydrolase domain"/>
    <property type="match status" value="1"/>
</dbReference>
<dbReference type="CDD" id="cd02854">
    <property type="entry name" value="E_set_GBE_euk_N"/>
    <property type="match status" value="1"/>
</dbReference>
<dbReference type="Proteomes" id="UP000644507">
    <property type="component" value="Unassembled WGS sequence"/>
</dbReference>
<keyword evidence="5" id="KW-0328">Glycosyltransferase</keyword>
<dbReference type="EMBL" id="BMXI01000001">
    <property type="protein sequence ID" value="GHC41057.1"/>
    <property type="molecule type" value="Genomic_DNA"/>
</dbReference>
<dbReference type="InterPro" id="IPR006047">
    <property type="entry name" value="GH13_cat_dom"/>
</dbReference>
<dbReference type="PIRSF" id="PIRSF000463">
    <property type="entry name" value="GlgB"/>
    <property type="match status" value="1"/>
</dbReference>
<dbReference type="GO" id="GO:0004553">
    <property type="term" value="F:hydrolase activity, hydrolyzing O-glycosyl compounds"/>
    <property type="evidence" value="ECO:0007669"/>
    <property type="project" value="InterPro"/>
</dbReference>
<dbReference type="AlphaFoldDB" id="A0A918TCF1"/>
<evidence type="ECO:0000256" key="1">
    <source>
        <dbReference type="ARBA" id="ARBA00000826"/>
    </source>
</evidence>
<dbReference type="PANTHER" id="PTHR43651">
    <property type="entry name" value="1,4-ALPHA-GLUCAN-BRANCHING ENZYME"/>
    <property type="match status" value="1"/>
</dbReference>
<keyword evidence="6" id="KW-0808">Transferase</keyword>
<feature type="active site" description="Proton donor" evidence="8">
    <location>
        <position position="375"/>
    </location>
</feature>
<comment type="catalytic activity">
    <reaction evidence="1">
        <text>Transfers a segment of a (1-&gt;4)-alpha-D-glucan chain to a primary hydroxy group in a similar glucan chain.</text>
        <dbReference type="EC" id="2.4.1.18"/>
    </reaction>
</comment>
<reference evidence="10" key="1">
    <citation type="journal article" date="2014" name="Int. J. Syst. Evol. Microbiol.">
        <title>Complete genome sequence of Corynebacterium casei LMG S-19264T (=DSM 44701T), isolated from a smear-ripened cheese.</title>
        <authorList>
            <consortium name="US DOE Joint Genome Institute (JGI-PGF)"/>
            <person name="Walter F."/>
            <person name="Albersmeier A."/>
            <person name="Kalinowski J."/>
            <person name="Ruckert C."/>
        </authorList>
    </citation>
    <scope>NUCLEOTIDE SEQUENCE</scope>
    <source>
        <strain evidence="10">KCTC 12988</strain>
    </source>
</reference>
<gene>
    <name evidence="10" type="primary">glgB</name>
    <name evidence="10" type="ORF">GCM10007100_02110</name>
</gene>
<evidence type="ECO:0000313" key="10">
    <source>
        <dbReference type="EMBL" id="GHC41057.1"/>
    </source>
</evidence>
<evidence type="ECO:0000256" key="4">
    <source>
        <dbReference type="ARBA" id="ARBA00012541"/>
    </source>
</evidence>
<proteinExistence type="inferred from homology"/>
<dbReference type="InterPro" id="IPR013783">
    <property type="entry name" value="Ig-like_fold"/>
</dbReference>
<evidence type="ECO:0000259" key="9">
    <source>
        <dbReference type="SMART" id="SM00642"/>
    </source>
</evidence>
<dbReference type="Pfam" id="PF00128">
    <property type="entry name" value="Alpha-amylase"/>
    <property type="match status" value="1"/>
</dbReference>
<dbReference type="Pfam" id="PF02806">
    <property type="entry name" value="Alpha-amylase_C"/>
    <property type="match status" value="1"/>
</dbReference>
<dbReference type="SUPFAM" id="SSF81296">
    <property type="entry name" value="E set domains"/>
    <property type="match status" value="1"/>
</dbReference>
<evidence type="ECO:0000313" key="11">
    <source>
        <dbReference type="Proteomes" id="UP000644507"/>
    </source>
</evidence>
<dbReference type="GO" id="GO:0043169">
    <property type="term" value="F:cation binding"/>
    <property type="evidence" value="ECO:0007669"/>
    <property type="project" value="InterPro"/>
</dbReference>
<sequence>MESELALVRDDPWLTPYTNAIEARRDRFSEAWGTGLRSEAQLHRTNGLLFDEENQQWTYHEYAPHAHQLSLVGDFNNWDNNAHPATRDEHGNWHLTLPADTLTHLSSYKVCVVGDNGTHHRLSPFTRYALQNEDTHEFTGTVWHPEETYQWKNEAPPKPTAPRIYEAHIGLATEREGVGTYDEFRTFVLPRIAKLGYDTVQLMAIAEHPYYGSFGYHVANFFAPSSRFGTPDELRAMVDEAHGLGITVVLDLVHSHTVKNFAEGIREFDGQEGYLLHSGPAGEHEQWDSLLFDYGHPATRGFLLSNLAYWLEDFRFDGFRFDGVTSMLYHHHGDTTFDHYDKYFYDGVDWSSVTYLQLANALIREINPQALTIAEDFSGMPGCCQPPEEGGLGFDYRLGMGIPDHWIKLLKHTPDEQWDLNVIWNQLSNRRFGEKTVAYAESHDQALVGDKTLAFWLMDKEMYWHMKKGDENPIIDRGIAFHKMIRLLTMIAGGEAWLSFIGNEFGHPEWLDFPREGNDWSYKYARRQWSLADNPKLKYGGLQNFEGAMLQLVRDHKVLESAPAQLLNIDQENLSIQFERANLIFALNFHPHNSIADYQFSTHVPGTFRHLLDTDQPEFDGLERLTPKTLHHALDGHLSAYLPARCAVVFEKV</sequence>
<organism evidence="10 11">
    <name type="scientific">Roseibacillus persicicus</name>
    <dbReference type="NCBI Taxonomy" id="454148"/>
    <lineage>
        <taxon>Bacteria</taxon>
        <taxon>Pseudomonadati</taxon>
        <taxon>Verrucomicrobiota</taxon>
        <taxon>Verrucomicrobiia</taxon>
        <taxon>Verrucomicrobiales</taxon>
        <taxon>Verrucomicrobiaceae</taxon>
        <taxon>Roseibacillus</taxon>
    </lineage>
</organism>
<dbReference type="Gene3D" id="2.60.40.10">
    <property type="entry name" value="Immunoglobulins"/>
    <property type="match status" value="1"/>
</dbReference>
<dbReference type="Pfam" id="PF02922">
    <property type="entry name" value="CBM_48"/>
    <property type="match status" value="1"/>
</dbReference>
<dbReference type="InterPro" id="IPR013780">
    <property type="entry name" value="Glyco_hydro_b"/>
</dbReference>
<dbReference type="SMART" id="SM00642">
    <property type="entry name" value="Aamy"/>
    <property type="match status" value="1"/>
</dbReference>
<evidence type="ECO:0000256" key="2">
    <source>
        <dbReference type="ARBA" id="ARBA00002953"/>
    </source>
</evidence>
<dbReference type="GO" id="GO:0003844">
    <property type="term" value="F:1,4-alpha-glucan branching enzyme activity"/>
    <property type="evidence" value="ECO:0007669"/>
    <property type="project" value="UniProtKB-EC"/>
</dbReference>
<reference evidence="10" key="2">
    <citation type="submission" date="2020-09" db="EMBL/GenBank/DDBJ databases">
        <authorList>
            <person name="Sun Q."/>
            <person name="Kim S."/>
        </authorList>
    </citation>
    <scope>NUCLEOTIDE SEQUENCE</scope>
    <source>
        <strain evidence="10">KCTC 12988</strain>
    </source>
</reference>
<dbReference type="InterPro" id="IPR014756">
    <property type="entry name" value="Ig_E-set"/>
</dbReference>
<keyword evidence="11" id="KW-1185">Reference proteome</keyword>
<dbReference type="RefSeq" id="WP_189566510.1">
    <property type="nucleotide sequence ID" value="NZ_BMXI01000001.1"/>
</dbReference>
<dbReference type="CDD" id="cd11321">
    <property type="entry name" value="AmyAc_bac_euk_BE"/>
    <property type="match status" value="1"/>
</dbReference>
<dbReference type="EC" id="2.4.1.18" evidence="4"/>
<dbReference type="SUPFAM" id="SSF51445">
    <property type="entry name" value="(Trans)glycosidases"/>
    <property type="match status" value="1"/>
</dbReference>
<comment type="similarity">
    <text evidence="3">Belongs to the glycosyl hydrolase 13 family. GlgB subfamily.</text>
</comment>
<dbReference type="InterPro" id="IPR006048">
    <property type="entry name" value="A-amylase/branching_C"/>
</dbReference>
<dbReference type="InterPro" id="IPR017853">
    <property type="entry name" value="GH"/>
</dbReference>
<dbReference type="PANTHER" id="PTHR43651:SF3">
    <property type="entry name" value="1,4-ALPHA-GLUCAN-BRANCHING ENZYME"/>
    <property type="match status" value="1"/>
</dbReference>
<evidence type="ECO:0000256" key="8">
    <source>
        <dbReference type="PIRSR" id="PIRSR000463-1"/>
    </source>
</evidence>
<comment type="function">
    <text evidence="2">Catalyzes the formation of the alpha-1,6-glucosidic linkages in glycogen by scission of a 1,4-alpha-linked oligosaccharide from growing alpha-1,4-glucan chains and the subsequent attachment of the oligosaccharide to the alpha-1,6 position.</text>
</comment>
<dbReference type="FunFam" id="3.20.20.80:FF:000001">
    <property type="entry name" value="1,4-alpha-glucan branching enzyme"/>
    <property type="match status" value="1"/>
</dbReference>
<dbReference type="GO" id="GO:0005737">
    <property type="term" value="C:cytoplasm"/>
    <property type="evidence" value="ECO:0007669"/>
    <property type="project" value="TreeGrafter"/>
</dbReference>
<comment type="caution">
    <text evidence="10">The sequence shown here is derived from an EMBL/GenBank/DDBJ whole genome shotgun (WGS) entry which is preliminary data.</text>
</comment>
<protein>
    <recommendedName>
        <fullName evidence="4">1,4-alpha-glucan branching enzyme</fullName>
        <ecNumber evidence="4">2.4.1.18</ecNumber>
    </recommendedName>
</protein>
<dbReference type="InterPro" id="IPR004193">
    <property type="entry name" value="Glyco_hydro_13_N"/>
</dbReference>
<name>A0A918TCF1_9BACT</name>
<evidence type="ECO:0000256" key="7">
    <source>
        <dbReference type="ARBA" id="ARBA00023277"/>
    </source>
</evidence>
<accession>A0A918TCF1</accession>